<evidence type="ECO:0000313" key="7">
    <source>
        <dbReference type="EMBL" id="BDG09571.1"/>
    </source>
</evidence>
<sequence length="525" mass="58137">MSHEDSQALPEAPHPREQELRVQEEQLRLCIEHAPAAIALFDREMRYLAVSRRYLADYRVGPSLIGRSHYEVFPELPERWKEIHRRCLAGAVELAENDEFLRADGSVDYLRWELRPWREASGEVGGLVLFSEVITDRKREQEELRAERERARRRADEVQALLDAVPAVVFITRDPQARHMEGNRFGSETLRVRPGENVSRSAPEPNPALGFRLTRDGVEIPAEELPVQRAARTGRDVRGCAYDLSFEDGTVRHLVGNAAPLRDAAGRPAGAVGAFLDVTEQRQLEEQFHQAQKLESIGRLAGSVAHDFNNLLTVILTCAEGLSGALDARRPVDPEDVQQIREAGERARDLTRRLLAFARKQDVAPVRLDLGAAVLGAEKLLRRALEGRALEVEVEPGLWPVRADPSQVEQVLMNLAVNARDAMPDGGRLSIRVANLPGPGAGAGRPEPSDFVELTVRDTGVGMSPEALKHLYEPFFTTKPRGSGTGLGLATVYGIVKQCAGDLQVASEPGRGTTFRIRLPRLLEP</sequence>
<feature type="coiled-coil region" evidence="4">
    <location>
        <begin position="134"/>
        <end position="161"/>
    </location>
</feature>
<dbReference type="Gene3D" id="1.10.287.130">
    <property type="match status" value="1"/>
</dbReference>
<dbReference type="InterPro" id="IPR001610">
    <property type="entry name" value="PAC"/>
</dbReference>
<dbReference type="PROSITE" id="PS50113">
    <property type="entry name" value="PAC"/>
    <property type="match status" value="2"/>
</dbReference>
<dbReference type="CDD" id="cd00082">
    <property type="entry name" value="HisKA"/>
    <property type="match status" value="1"/>
</dbReference>
<dbReference type="Pfam" id="PF08448">
    <property type="entry name" value="PAS_4"/>
    <property type="match status" value="2"/>
</dbReference>
<dbReference type="Proteomes" id="UP001162734">
    <property type="component" value="Chromosome"/>
</dbReference>
<keyword evidence="4" id="KW-0175">Coiled coil</keyword>
<organism evidence="7 8">
    <name type="scientific">Anaeromyxobacter paludicola</name>
    <dbReference type="NCBI Taxonomy" id="2918171"/>
    <lineage>
        <taxon>Bacteria</taxon>
        <taxon>Pseudomonadati</taxon>
        <taxon>Myxococcota</taxon>
        <taxon>Myxococcia</taxon>
        <taxon>Myxococcales</taxon>
        <taxon>Cystobacterineae</taxon>
        <taxon>Anaeromyxobacteraceae</taxon>
        <taxon>Anaeromyxobacter</taxon>
    </lineage>
</organism>
<dbReference type="InterPro" id="IPR035965">
    <property type="entry name" value="PAS-like_dom_sf"/>
</dbReference>
<evidence type="ECO:0000256" key="1">
    <source>
        <dbReference type="ARBA" id="ARBA00000085"/>
    </source>
</evidence>
<evidence type="ECO:0000259" key="6">
    <source>
        <dbReference type="PROSITE" id="PS50113"/>
    </source>
</evidence>
<dbReference type="Gene3D" id="3.30.450.20">
    <property type="entry name" value="PAS domain"/>
    <property type="match status" value="2"/>
</dbReference>
<evidence type="ECO:0000256" key="3">
    <source>
        <dbReference type="ARBA" id="ARBA00022553"/>
    </source>
</evidence>
<dbReference type="PANTHER" id="PTHR43065">
    <property type="entry name" value="SENSOR HISTIDINE KINASE"/>
    <property type="match status" value="1"/>
</dbReference>
<dbReference type="SUPFAM" id="SSF55874">
    <property type="entry name" value="ATPase domain of HSP90 chaperone/DNA topoisomerase II/histidine kinase"/>
    <property type="match status" value="1"/>
</dbReference>
<accession>A0ABM7XCK5</accession>
<dbReference type="Gene3D" id="3.30.565.10">
    <property type="entry name" value="Histidine kinase-like ATPase, C-terminal domain"/>
    <property type="match status" value="1"/>
</dbReference>
<dbReference type="SMART" id="SM00086">
    <property type="entry name" value="PAC"/>
    <property type="match status" value="2"/>
</dbReference>
<dbReference type="Pfam" id="PF02518">
    <property type="entry name" value="HATPase_c"/>
    <property type="match status" value="1"/>
</dbReference>
<dbReference type="Pfam" id="PF00512">
    <property type="entry name" value="HisKA"/>
    <property type="match status" value="1"/>
</dbReference>
<dbReference type="NCBIfam" id="TIGR00229">
    <property type="entry name" value="sensory_box"/>
    <property type="match status" value="1"/>
</dbReference>
<reference evidence="8" key="1">
    <citation type="journal article" date="2022" name="Int. J. Syst. Evol. Microbiol.">
        <title>Anaeromyxobacter oryzae sp. nov., Anaeromyxobacter diazotrophicus sp. nov. and Anaeromyxobacter paludicola sp. nov., isolated from paddy soils.</title>
        <authorList>
            <person name="Itoh H."/>
            <person name="Xu Z."/>
            <person name="Mise K."/>
            <person name="Masuda Y."/>
            <person name="Ushijima N."/>
            <person name="Hayakawa C."/>
            <person name="Shiratori Y."/>
            <person name="Senoo K."/>
        </authorList>
    </citation>
    <scope>NUCLEOTIDE SEQUENCE [LARGE SCALE GENOMIC DNA]</scope>
    <source>
        <strain evidence="8">Red630</strain>
    </source>
</reference>
<dbReference type="InterPro" id="IPR036890">
    <property type="entry name" value="HATPase_C_sf"/>
</dbReference>
<dbReference type="SUPFAM" id="SSF55785">
    <property type="entry name" value="PYP-like sensor domain (PAS domain)"/>
    <property type="match status" value="2"/>
</dbReference>
<dbReference type="InterPro" id="IPR013656">
    <property type="entry name" value="PAS_4"/>
</dbReference>
<dbReference type="SMART" id="SM00387">
    <property type="entry name" value="HATPase_c"/>
    <property type="match status" value="1"/>
</dbReference>
<feature type="domain" description="PAC" evidence="6">
    <location>
        <begin position="238"/>
        <end position="290"/>
    </location>
</feature>
<dbReference type="EMBL" id="AP025592">
    <property type="protein sequence ID" value="BDG09571.1"/>
    <property type="molecule type" value="Genomic_DNA"/>
</dbReference>
<feature type="domain" description="PAC" evidence="6">
    <location>
        <begin position="94"/>
        <end position="146"/>
    </location>
</feature>
<protein>
    <recommendedName>
        <fullName evidence="2">histidine kinase</fullName>
        <ecNumber evidence="2">2.7.13.3</ecNumber>
    </recommendedName>
</protein>
<evidence type="ECO:0000256" key="4">
    <source>
        <dbReference type="SAM" id="Coils"/>
    </source>
</evidence>
<proteinExistence type="predicted"/>
<dbReference type="InterPro" id="IPR005467">
    <property type="entry name" value="His_kinase_dom"/>
</dbReference>
<dbReference type="InterPro" id="IPR003594">
    <property type="entry name" value="HATPase_dom"/>
</dbReference>
<comment type="catalytic activity">
    <reaction evidence="1">
        <text>ATP + protein L-histidine = ADP + protein N-phospho-L-histidine.</text>
        <dbReference type="EC" id="2.7.13.3"/>
    </reaction>
</comment>
<dbReference type="PRINTS" id="PR00344">
    <property type="entry name" value="BCTRLSENSOR"/>
</dbReference>
<dbReference type="InterPro" id="IPR000014">
    <property type="entry name" value="PAS"/>
</dbReference>
<keyword evidence="8" id="KW-1185">Reference proteome</keyword>
<dbReference type="InterPro" id="IPR003661">
    <property type="entry name" value="HisK_dim/P_dom"/>
</dbReference>
<name>A0ABM7XCK5_9BACT</name>
<dbReference type="RefSeq" id="WP_248341848.1">
    <property type="nucleotide sequence ID" value="NZ_AP025592.1"/>
</dbReference>
<dbReference type="InterPro" id="IPR004358">
    <property type="entry name" value="Sig_transdc_His_kin-like_C"/>
</dbReference>
<dbReference type="PANTHER" id="PTHR43065:SF42">
    <property type="entry name" value="TWO-COMPONENT SENSOR PPRA"/>
    <property type="match status" value="1"/>
</dbReference>
<dbReference type="EC" id="2.7.13.3" evidence="2"/>
<dbReference type="SUPFAM" id="SSF47384">
    <property type="entry name" value="Homodimeric domain of signal transducing histidine kinase"/>
    <property type="match status" value="1"/>
</dbReference>
<evidence type="ECO:0000256" key="2">
    <source>
        <dbReference type="ARBA" id="ARBA00012438"/>
    </source>
</evidence>
<keyword evidence="3" id="KW-0597">Phosphoprotein</keyword>
<dbReference type="InterPro" id="IPR000700">
    <property type="entry name" value="PAS-assoc_C"/>
</dbReference>
<dbReference type="SMART" id="SM00388">
    <property type="entry name" value="HisKA"/>
    <property type="match status" value="1"/>
</dbReference>
<gene>
    <name evidence="7" type="ORF">AMPC_26840</name>
</gene>
<dbReference type="InterPro" id="IPR036097">
    <property type="entry name" value="HisK_dim/P_sf"/>
</dbReference>
<feature type="domain" description="Histidine kinase" evidence="5">
    <location>
        <begin position="303"/>
        <end position="523"/>
    </location>
</feature>
<evidence type="ECO:0000313" key="8">
    <source>
        <dbReference type="Proteomes" id="UP001162734"/>
    </source>
</evidence>
<dbReference type="PROSITE" id="PS50109">
    <property type="entry name" value="HIS_KIN"/>
    <property type="match status" value="1"/>
</dbReference>
<evidence type="ECO:0000259" key="5">
    <source>
        <dbReference type="PROSITE" id="PS50109"/>
    </source>
</evidence>